<dbReference type="PANTHER" id="PTHR35011">
    <property type="entry name" value="2,3-DIKETO-L-GULONATE TRAP TRANSPORTER SMALL PERMEASE PROTEIN YIAM"/>
    <property type="match status" value="1"/>
</dbReference>
<protein>
    <submittedName>
        <fullName evidence="11">Sialic acid TRAP transporter permease protein SiaT</fullName>
    </submittedName>
</protein>
<comment type="subcellular location">
    <subcellularLocation>
        <location evidence="1">Cell inner membrane</location>
        <topology evidence="1">Multi-pass membrane protein</topology>
    </subcellularLocation>
</comment>
<evidence type="ECO:0000259" key="10">
    <source>
        <dbReference type="Pfam" id="PF04290"/>
    </source>
</evidence>
<keyword evidence="7 9" id="KW-0472">Membrane</keyword>
<evidence type="ECO:0000256" key="1">
    <source>
        <dbReference type="ARBA" id="ARBA00004429"/>
    </source>
</evidence>
<feature type="transmembrane region" description="Helical" evidence="9">
    <location>
        <begin position="50"/>
        <end position="68"/>
    </location>
</feature>
<evidence type="ECO:0000313" key="11">
    <source>
        <dbReference type="EMBL" id="UQZ83575.1"/>
    </source>
</evidence>
<keyword evidence="6 9" id="KW-1133">Transmembrane helix</keyword>
<evidence type="ECO:0000256" key="4">
    <source>
        <dbReference type="ARBA" id="ARBA00022519"/>
    </source>
</evidence>
<accession>A0ABY4RNN5</accession>
<evidence type="ECO:0000256" key="5">
    <source>
        <dbReference type="ARBA" id="ARBA00022692"/>
    </source>
</evidence>
<gene>
    <name evidence="11" type="primary">siaT_2</name>
    <name evidence="11" type="ORF">SK3146_02762</name>
</gene>
<dbReference type="PANTHER" id="PTHR35011:SF2">
    <property type="entry name" value="2,3-DIKETO-L-GULONATE TRAP TRANSPORTER SMALL PERMEASE PROTEIN YIAM"/>
    <property type="match status" value="1"/>
</dbReference>
<evidence type="ECO:0000256" key="8">
    <source>
        <dbReference type="ARBA" id="ARBA00038436"/>
    </source>
</evidence>
<dbReference type="Proteomes" id="UP001057134">
    <property type="component" value="Chromosome"/>
</dbReference>
<reference evidence="11" key="1">
    <citation type="submission" date="2018-02" db="EMBL/GenBank/DDBJ databases">
        <authorList>
            <person name="Kim S.-K."/>
            <person name="Jung H.-I."/>
            <person name="Lee S.-W."/>
        </authorList>
    </citation>
    <scope>NUCLEOTIDE SEQUENCE</scope>
    <source>
        <strain evidence="11">SK3146</strain>
    </source>
</reference>
<keyword evidence="12" id="KW-1185">Reference proteome</keyword>
<organism evidence="11 12">
    <name type="scientific">Paenibacillus konkukensis</name>
    <dbReference type="NCBI Taxonomy" id="2020716"/>
    <lineage>
        <taxon>Bacteria</taxon>
        <taxon>Bacillati</taxon>
        <taxon>Bacillota</taxon>
        <taxon>Bacilli</taxon>
        <taxon>Bacillales</taxon>
        <taxon>Paenibacillaceae</taxon>
        <taxon>Paenibacillus</taxon>
    </lineage>
</organism>
<keyword evidence="3" id="KW-1003">Cell membrane</keyword>
<dbReference type="InterPro" id="IPR007387">
    <property type="entry name" value="TRAP_DctQ"/>
</dbReference>
<dbReference type="InterPro" id="IPR055348">
    <property type="entry name" value="DctQ"/>
</dbReference>
<feature type="transmembrane region" description="Helical" evidence="9">
    <location>
        <begin position="89"/>
        <end position="110"/>
    </location>
</feature>
<evidence type="ECO:0000313" key="12">
    <source>
        <dbReference type="Proteomes" id="UP001057134"/>
    </source>
</evidence>
<feature type="domain" description="Tripartite ATP-independent periplasmic transporters DctQ component" evidence="10">
    <location>
        <begin position="26"/>
        <end position="154"/>
    </location>
</feature>
<keyword evidence="4" id="KW-0997">Cell inner membrane</keyword>
<sequence>MQQVVKIIDGLNKVVGIILAIMLGVMSLLIIAQVISRFFIHFPLTWSEELSRYLMVYIVFLGASLAMRHNKLISIELLPELLTGMKRKVLLCLVFIVSIVFFVILFKQGIDMLSRVKMQSSASLGISMAFPYAAIPIGAVLLTINSIAALLDQFIPKKEDAH</sequence>
<evidence type="ECO:0000256" key="2">
    <source>
        <dbReference type="ARBA" id="ARBA00022448"/>
    </source>
</evidence>
<evidence type="ECO:0000256" key="7">
    <source>
        <dbReference type="ARBA" id="ARBA00023136"/>
    </source>
</evidence>
<dbReference type="Pfam" id="PF04290">
    <property type="entry name" value="DctQ"/>
    <property type="match status" value="1"/>
</dbReference>
<proteinExistence type="inferred from homology"/>
<dbReference type="EMBL" id="CP027059">
    <property type="protein sequence ID" value="UQZ83575.1"/>
    <property type="molecule type" value="Genomic_DNA"/>
</dbReference>
<name>A0ABY4RNN5_9BACL</name>
<evidence type="ECO:0000256" key="3">
    <source>
        <dbReference type="ARBA" id="ARBA00022475"/>
    </source>
</evidence>
<evidence type="ECO:0000256" key="6">
    <source>
        <dbReference type="ARBA" id="ARBA00022989"/>
    </source>
</evidence>
<feature type="transmembrane region" description="Helical" evidence="9">
    <location>
        <begin position="130"/>
        <end position="151"/>
    </location>
</feature>
<comment type="similarity">
    <text evidence="8">Belongs to the TRAP transporter small permease family.</text>
</comment>
<keyword evidence="2" id="KW-0813">Transport</keyword>
<feature type="transmembrane region" description="Helical" evidence="9">
    <location>
        <begin position="12"/>
        <end position="35"/>
    </location>
</feature>
<reference evidence="11" key="2">
    <citation type="journal article" date="2021" name="J Anim Sci Technol">
        <title>Complete genome sequence of Paenibacillus konkukensis sp. nov. SK3146 as a potential probiotic strain.</title>
        <authorList>
            <person name="Jung H.I."/>
            <person name="Park S."/>
            <person name="Niu K.M."/>
            <person name="Lee S.W."/>
            <person name="Kothari D."/>
            <person name="Yi K.J."/>
            <person name="Kim S.K."/>
        </authorList>
    </citation>
    <scope>NUCLEOTIDE SEQUENCE</scope>
    <source>
        <strain evidence="11">SK3146</strain>
    </source>
</reference>
<evidence type="ECO:0000256" key="9">
    <source>
        <dbReference type="SAM" id="Phobius"/>
    </source>
</evidence>
<keyword evidence="5 9" id="KW-0812">Transmembrane</keyword>